<evidence type="ECO:0000313" key="2">
    <source>
        <dbReference type="EMBL" id="KAF1084982.1"/>
    </source>
</evidence>
<dbReference type="Proteomes" id="UP000798488">
    <property type="component" value="Unassembled WGS sequence"/>
</dbReference>
<gene>
    <name evidence="2" type="ORF">SPSYN_01118</name>
</gene>
<feature type="transmembrane region" description="Helical" evidence="1">
    <location>
        <begin position="100"/>
        <end position="120"/>
    </location>
</feature>
<name>A0A9D2WQY5_9FIRM</name>
<accession>A0A9D2WQY5</accession>
<keyword evidence="1" id="KW-0472">Membrane</keyword>
<comment type="caution">
    <text evidence="2">The sequence shown here is derived from an EMBL/GenBank/DDBJ whole genome shotgun (WGS) entry which is preliminary data.</text>
</comment>
<sequence>MICSKCGADSDKSVRFCTNCGNPLTQTVESQTDHETRIEQTEGNQNRIGYSERINDPAFASYRRQATAWSFIFAGILAVIVIVGFFIYGETSSEMDNPQALYIGLGIGGMFLTIALLATISRMRIKQWDGVVIDKKIEKKTRRNKDSNGQYYTERYTLYTIVFKTDRGKIINKFEEDDDTIFNYFEIGDQVRHHKGLGTLEKYDKSKDDIIFCNACSTLNDINDDKCYRCSCPLLNK</sequence>
<protein>
    <recommendedName>
        <fullName evidence="4">Zinc-ribbon domain-containing protein</fullName>
    </recommendedName>
</protein>
<keyword evidence="1" id="KW-1133">Transmembrane helix</keyword>
<dbReference type="OrthoDB" id="1493699at2"/>
<proteinExistence type="predicted"/>
<evidence type="ECO:0000313" key="3">
    <source>
        <dbReference type="Proteomes" id="UP000798488"/>
    </source>
</evidence>
<evidence type="ECO:0000256" key="1">
    <source>
        <dbReference type="SAM" id="Phobius"/>
    </source>
</evidence>
<feature type="transmembrane region" description="Helical" evidence="1">
    <location>
        <begin position="68"/>
        <end position="88"/>
    </location>
</feature>
<dbReference type="EMBL" id="LSRS01000003">
    <property type="protein sequence ID" value="KAF1084982.1"/>
    <property type="molecule type" value="Genomic_DNA"/>
</dbReference>
<reference evidence="2" key="1">
    <citation type="submission" date="2016-02" db="EMBL/GenBank/DDBJ databases">
        <title>Draft Genome Sequence of Sporotomaculum syntrophicum Strain FB, a Syntrophic Benzoate Degrader.</title>
        <authorList>
            <person name="Nobu M.K."/>
            <person name="Narihiro T."/>
            <person name="Qiu Y.-L."/>
            <person name="Ohashi A."/>
            <person name="Liu W.-T."/>
            <person name="Yuji S."/>
        </authorList>
    </citation>
    <scope>NUCLEOTIDE SEQUENCE</scope>
    <source>
        <strain evidence="2">FB</strain>
    </source>
</reference>
<dbReference type="AlphaFoldDB" id="A0A9D2WQY5"/>
<evidence type="ECO:0008006" key="4">
    <source>
        <dbReference type="Google" id="ProtNLM"/>
    </source>
</evidence>
<keyword evidence="1" id="KW-0812">Transmembrane</keyword>
<organism evidence="2 3">
    <name type="scientific">Sporotomaculum syntrophicum</name>
    <dbReference type="NCBI Taxonomy" id="182264"/>
    <lineage>
        <taxon>Bacteria</taxon>
        <taxon>Bacillati</taxon>
        <taxon>Bacillota</taxon>
        <taxon>Clostridia</taxon>
        <taxon>Eubacteriales</taxon>
        <taxon>Desulfallaceae</taxon>
        <taxon>Sporotomaculum</taxon>
    </lineage>
</organism>
<keyword evidence="3" id="KW-1185">Reference proteome</keyword>
<dbReference type="RefSeq" id="WP_161821517.1">
    <property type="nucleotide sequence ID" value="NZ_LSRS01000003.1"/>
</dbReference>